<evidence type="ECO:0000313" key="3">
    <source>
        <dbReference type="Proteomes" id="UP001500827"/>
    </source>
</evidence>
<evidence type="ECO:0000313" key="2">
    <source>
        <dbReference type="EMBL" id="GAA3900225.1"/>
    </source>
</evidence>
<proteinExistence type="predicted"/>
<organism evidence="2 3">
    <name type="scientific">Sphingomonas limnosediminicola</name>
    <dbReference type="NCBI Taxonomy" id="940133"/>
    <lineage>
        <taxon>Bacteria</taxon>
        <taxon>Pseudomonadati</taxon>
        <taxon>Pseudomonadota</taxon>
        <taxon>Alphaproteobacteria</taxon>
        <taxon>Sphingomonadales</taxon>
        <taxon>Sphingomonadaceae</taxon>
        <taxon>Sphingomonas</taxon>
    </lineage>
</organism>
<feature type="region of interest" description="Disordered" evidence="1">
    <location>
        <begin position="137"/>
        <end position="157"/>
    </location>
</feature>
<name>A0ABP7LGL0_9SPHN</name>
<evidence type="ECO:0000256" key="1">
    <source>
        <dbReference type="SAM" id="MobiDB-lite"/>
    </source>
</evidence>
<dbReference type="Proteomes" id="UP001500827">
    <property type="component" value="Unassembled WGS sequence"/>
</dbReference>
<protein>
    <submittedName>
        <fullName evidence="2">Uncharacterized protein</fullName>
    </submittedName>
</protein>
<feature type="compositionally biased region" description="Polar residues" evidence="1">
    <location>
        <begin position="147"/>
        <end position="157"/>
    </location>
</feature>
<dbReference type="EMBL" id="BAABBM010000001">
    <property type="protein sequence ID" value="GAA3900225.1"/>
    <property type="molecule type" value="Genomic_DNA"/>
</dbReference>
<accession>A0ABP7LGL0</accession>
<gene>
    <name evidence="2" type="ORF">GCM10022276_18820</name>
</gene>
<reference evidence="3" key="1">
    <citation type="journal article" date="2019" name="Int. J. Syst. Evol. Microbiol.">
        <title>The Global Catalogue of Microorganisms (GCM) 10K type strain sequencing project: providing services to taxonomists for standard genome sequencing and annotation.</title>
        <authorList>
            <consortium name="The Broad Institute Genomics Platform"/>
            <consortium name="The Broad Institute Genome Sequencing Center for Infectious Disease"/>
            <person name="Wu L."/>
            <person name="Ma J."/>
        </authorList>
    </citation>
    <scope>NUCLEOTIDE SEQUENCE [LARGE SCALE GENOMIC DNA]</scope>
    <source>
        <strain evidence="3">JCM 17543</strain>
    </source>
</reference>
<comment type="caution">
    <text evidence="2">The sequence shown here is derived from an EMBL/GenBank/DDBJ whole genome shotgun (WGS) entry which is preliminary data.</text>
</comment>
<sequence length="157" mass="18133">MHAVTLHVTKDKDGGYHFQPESDIWDESRDEFVFSKDRHDMGKHDYHLLEFVLDDQTGDGLRFPKVPHDAMWVVEGHEEPGQRTCPDMHSVCNYDVMEPISVSPHQRRLFVRNDNASQEHWAFTINVVKRGEDSADKNRFVSWDPGGNNQNGGSTRK</sequence>
<keyword evidence="3" id="KW-1185">Reference proteome</keyword>